<dbReference type="Proteomes" id="UP000790709">
    <property type="component" value="Unassembled WGS sequence"/>
</dbReference>
<gene>
    <name evidence="1" type="ORF">BV22DRAFT_689413</name>
</gene>
<evidence type="ECO:0000313" key="1">
    <source>
        <dbReference type="EMBL" id="KAH7921979.1"/>
    </source>
</evidence>
<comment type="caution">
    <text evidence="1">The sequence shown here is derived from an EMBL/GenBank/DDBJ whole genome shotgun (WGS) entry which is preliminary data.</text>
</comment>
<name>A0ACB8B9L5_9AGAM</name>
<dbReference type="EMBL" id="MU266503">
    <property type="protein sequence ID" value="KAH7921979.1"/>
    <property type="molecule type" value="Genomic_DNA"/>
</dbReference>
<sequence>MRLLTTALFPSLLAAGFASAECYSSSMSRGLGTIPWELKVYSGANCTGYPRETFTDELAVSFFGDCNDCYDMAKKINDDVASFVFSTPDSQWEPKPKNTETIAQIFFYKDAGCRNQIGKSKGSWTKSHTSKKGMKMSSFQVCYEPLHDLSLGNL</sequence>
<accession>A0ACB8B9L5</accession>
<protein>
    <submittedName>
        <fullName evidence="1">Uncharacterized protein</fullName>
    </submittedName>
</protein>
<organism evidence="1 2">
    <name type="scientific">Leucogyrophana mollusca</name>
    <dbReference type="NCBI Taxonomy" id="85980"/>
    <lineage>
        <taxon>Eukaryota</taxon>
        <taxon>Fungi</taxon>
        <taxon>Dikarya</taxon>
        <taxon>Basidiomycota</taxon>
        <taxon>Agaricomycotina</taxon>
        <taxon>Agaricomycetes</taxon>
        <taxon>Agaricomycetidae</taxon>
        <taxon>Boletales</taxon>
        <taxon>Boletales incertae sedis</taxon>
        <taxon>Leucogyrophana</taxon>
    </lineage>
</organism>
<reference evidence="1" key="1">
    <citation type="journal article" date="2021" name="New Phytol.">
        <title>Evolutionary innovations through gain and loss of genes in the ectomycorrhizal Boletales.</title>
        <authorList>
            <person name="Wu G."/>
            <person name="Miyauchi S."/>
            <person name="Morin E."/>
            <person name="Kuo A."/>
            <person name="Drula E."/>
            <person name="Varga T."/>
            <person name="Kohler A."/>
            <person name="Feng B."/>
            <person name="Cao Y."/>
            <person name="Lipzen A."/>
            <person name="Daum C."/>
            <person name="Hundley H."/>
            <person name="Pangilinan J."/>
            <person name="Johnson J."/>
            <person name="Barry K."/>
            <person name="LaButti K."/>
            <person name="Ng V."/>
            <person name="Ahrendt S."/>
            <person name="Min B."/>
            <person name="Choi I.G."/>
            <person name="Park H."/>
            <person name="Plett J.M."/>
            <person name="Magnuson J."/>
            <person name="Spatafora J.W."/>
            <person name="Nagy L.G."/>
            <person name="Henrissat B."/>
            <person name="Grigoriev I.V."/>
            <person name="Yang Z.L."/>
            <person name="Xu J."/>
            <person name="Martin F.M."/>
        </authorList>
    </citation>
    <scope>NUCLEOTIDE SEQUENCE</scope>
    <source>
        <strain evidence="1">KUC20120723A-06</strain>
    </source>
</reference>
<proteinExistence type="predicted"/>
<evidence type="ECO:0000313" key="2">
    <source>
        <dbReference type="Proteomes" id="UP000790709"/>
    </source>
</evidence>
<keyword evidence="2" id="KW-1185">Reference proteome</keyword>